<comment type="caution">
    <text evidence="2">The sequence shown here is derived from an EMBL/GenBank/DDBJ whole genome shotgun (WGS) entry which is preliminary data.</text>
</comment>
<evidence type="ECO:0000256" key="1">
    <source>
        <dbReference type="SAM" id="Phobius"/>
    </source>
</evidence>
<gene>
    <name evidence="2" type="ORF">FZD51_07380</name>
</gene>
<protein>
    <recommendedName>
        <fullName evidence="4">DUF2178 domain-containing protein</fullName>
    </recommendedName>
</protein>
<evidence type="ECO:0008006" key="4">
    <source>
        <dbReference type="Google" id="ProtNLM"/>
    </source>
</evidence>
<keyword evidence="1" id="KW-0812">Transmembrane</keyword>
<keyword evidence="1" id="KW-0472">Membrane</keyword>
<accession>A0A5D4RG08</accession>
<dbReference type="EMBL" id="VTER01000003">
    <property type="protein sequence ID" value="TYS50355.1"/>
    <property type="molecule type" value="Genomic_DNA"/>
</dbReference>
<dbReference type="Proteomes" id="UP000322139">
    <property type="component" value="Unassembled WGS sequence"/>
</dbReference>
<dbReference type="RefSeq" id="WP_148974157.1">
    <property type="nucleotide sequence ID" value="NZ_JAMYWU010000001.1"/>
</dbReference>
<dbReference type="AlphaFoldDB" id="A0A5D4RG08"/>
<proteinExistence type="predicted"/>
<evidence type="ECO:0000313" key="2">
    <source>
        <dbReference type="EMBL" id="TYS50355.1"/>
    </source>
</evidence>
<feature type="transmembrane region" description="Helical" evidence="1">
    <location>
        <begin position="47"/>
        <end position="66"/>
    </location>
</feature>
<sequence length="99" mass="11382">MFSMLNASIVVLVVCVILSEAYKARFEKDSESKDERGQVIQLKVMSLSYKLLTAGVMLGFFLSAITKIMHQDYFIFYILLIFLLQSVVSAAYLFQLRRQ</sequence>
<keyword evidence="1" id="KW-1133">Transmembrane helix</keyword>
<feature type="transmembrane region" description="Helical" evidence="1">
    <location>
        <begin position="73"/>
        <end position="94"/>
    </location>
</feature>
<organism evidence="2 3">
    <name type="scientific">Bacillus infantis</name>
    <dbReference type="NCBI Taxonomy" id="324767"/>
    <lineage>
        <taxon>Bacteria</taxon>
        <taxon>Bacillati</taxon>
        <taxon>Bacillota</taxon>
        <taxon>Bacilli</taxon>
        <taxon>Bacillales</taxon>
        <taxon>Bacillaceae</taxon>
        <taxon>Bacillus</taxon>
    </lineage>
</organism>
<evidence type="ECO:0000313" key="3">
    <source>
        <dbReference type="Proteomes" id="UP000322139"/>
    </source>
</evidence>
<reference evidence="2 3" key="1">
    <citation type="submission" date="2019-08" db="EMBL/GenBank/DDBJ databases">
        <title>Bacillus genomes from the desert of Cuatro Cienegas, Coahuila.</title>
        <authorList>
            <person name="Olmedo-Alvarez G."/>
        </authorList>
    </citation>
    <scope>NUCLEOTIDE SEQUENCE [LARGE SCALE GENOMIC DNA]</scope>
    <source>
        <strain evidence="2 3">CH446_14T</strain>
    </source>
</reference>
<name>A0A5D4RG08_9BACI</name>